<dbReference type="InterPro" id="IPR027417">
    <property type="entry name" value="P-loop_NTPase"/>
</dbReference>
<dbReference type="PANTHER" id="PTHR24220">
    <property type="entry name" value="IMPORT ATP-BINDING PROTEIN"/>
    <property type="match status" value="1"/>
</dbReference>
<dbReference type="GO" id="GO:0016887">
    <property type="term" value="F:ATP hydrolysis activity"/>
    <property type="evidence" value="ECO:0007669"/>
    <property type="project" value="InterPro"/>
</dbReference>
<proteinExistence type="predicted"/>
<dbReference type="Pfam" id="PF00005">
    <property type="entry name" value="ABC_tran"/>
    <property type="match status" value="1"/>
</dbReference>
<keyword evidence="5" id="KW-1185">Reference proteome</keyword>
<keyword evidence="1" id="KW-0547">Nucleotide-binding</keyword>
<evidence type="ECO:0000313" key="5">
    <source>
        <dbReference type="Proteomes" id="UP000317422"/>
    </source>
</evidence>
<dbReference type="SMART" id="SM00382">
    <property type="entry name" value="AAA"/>
    <property type="match status" value="1"/>
</dbReference>
<name>A0A543NMV5_9ACTN</name>
<dbReference type="PANTHER" id="PTHR24220:SF86">
    <property type="entry name" value="ABC TRANSPORTER ABCH.1"/>
    <property type="match status" value="1"/>
</dbReference>
<comment type="caution">
    <text evidence="4">The sequence shown here is derived from an EMBL/GenBank/DDBJ whole genome shotgun (WGS) entry which is preliminary data.</text>
</comment>
<dbReference type="Gene3D" id="3.40.50.300">
    <property type="entry name" value="P-loop containing nucleotide triphosphate hydrolases"/>
    <property type="match status" value="1"/>
</dbReference>
<feature type="domain" description="ABC transporter" evidence="3">
    <location>
        <begin position="14"/>
        <end position="237"/>
    </location>
</feature>
<dbReference type="GO" id="GO:0022857">
    <property type="term" value="F:transmembrane transporter activity"/>
    <property type="evidence" value="ECO:0007669"/>
    <property type="project" value="TreeGrafter"/>
</dbReference>
<dbReference type="PROSITE" id="PS00211">
    <property type="entry name" value="ABC_TRANSPORTER_1"/>
    <property type="match status" value="1"/>
</dbReference>
<dbReference type="AlphaFoldDB" id="A0A543NMV5"/>
<dbReference type="InterPro" id="IPR003593">
    <property type="entry name" value="AAA+_ATPase"/>
</dbReference>
<sequence length="237" mass="25488">MSSTLPLDSARGPLNADGIGKNFDGYWLWEDLSFSLPPGTMTAITGQSGAGKTTLANCLGLLEPLSTGRLTYDDRRIDSLPRRAIAQLYRTTFGFMFQNFALVEQWTIKKNLAVALENKNLRGSTRRQRISDALHEVGLGGREQDPIHMLSGGEQQRVAFARLILHRPQIVVVDEPSASLDETNSATIIAMLRTLADGGAIVVISTHDTSVSSACDQLVDLADAAHGTEGSSPAPAL</sequence>
<dbReference type="EMBL" id="VFQC01000001">
    <property type="protein sequence ID" value="TQN33160.1"/>
    <property type="molecule type" value="Genomic_DNA"/>
</dbReference>
<dbReference type="GO" id="GO:0005524">
    <property type="term" value="F:ATP binding"/>
    <property type="evidence" value="ECO:0007669"/>
    <property type="project" value="UniProtKB-KW"/>
</dbReference>
<dbReference type="InterPro" id="IPR017871">
    <property type="entry name" value="ABC_transporter-like_CS"/>
</dbReference>
<dbReference type="InterPro" id="IPR003439">
    <property type="entry name" value="ABC_transporter-like_ATP-bd"/>
</dbReference>
<dbReference type="RefSeq" id="WP_141924562.1">
    <property type="nucleotide sequence ID" value="NZ_VFQC01000001.1"/>
</dbReference>
<dbReference type="Proteomes" id="UP000317422">
    <property type="component" value="Unassembled WGS sequence"/>
</dbReference>
<dbReference type="SUPFAM" id="SSF52540">
    <property type="entry name" value="P-loop containing nucleoside triphosphate hydrolases"/>
    <property type="match status" value="1"/>
</dbReference>
<dbReference type="GO" id="GO:0005886">
    <property type="term" value="C:plasma membrane"/>
    <property type="evidence" value="ECO:0007669"/>
    <property type="project" value="TreeGrafter"/>
</dbReference>
<keyword evidence="2 4" id="KW-0067">ATP-binding</keyword>
<reference evidence="4 5" key="1">
    <citation type="submission" date="2019-06" db="EMBL/GenBank/DDBJ databases">
        <title>Sequencing the genomes of 1000 actinobacteria strains.</title>
        <authorList>
            <person name="Klenk H.-P."/>
        </authorList>
    </citation>
    <scope>NUCLEOTIDE SEQUENCE [LARGE SCALE GENOMIC DNA]</scope>
    <source>
        <strain evidence="4 5">DSM 45015</strain>
    </source>
</reference>
<dbReference type="InterPro" id="IPR015854">
    <property type="entry name" value="ABC_transpr_LolD-like"/>
</dbReference>
<organism evidence="4 5">
    <name type="scientific">Haloactinospora alba</name>
    <dbReference type="NCBI Taxonomy" id="405555"/>
    <lineage>
        <taxon>Bacteria</taxon>
        <taxon>Bacillati</taxon>
        <taxon>Actinomycetota</taxon>
        <taxon>Actinomycetes</taxon>
        <taxon>Streptosporangiales</taxon>
        <taxon>Nocardiopsidaceae</taxon>
        <taxon>Haloactinospora</taxon>
    </lineage>
</organism>
<accession>A0A543NMV5</accession>
<evidence type="ECO:0000256" key="2">
    <source>
        <dbReference type="ARBA" id="ARBA00022840"/>
    </source>
</evidence>
<dbReference type="PROSITE" id="PS50893">
    <property type="entry name" value="ABC_TRANSPORTER_2"/>
    <property type="match status" value="1"/>
</dbReference>
<evidence type="ECO:0000259" key="3">
    <source>
        <dbReference type="PROSITE" id="PS50893"/>
    </source>
</evidence>
<evidence type="ECO:0000256" key="1">
    <source>
        <dbReference type="ARBA" id="ARBA00022741"/>
    </source>
</evidence>
<evidence type="ECO:0000313" key="4">
    <source>
        <dbReference type="EMBL" id="TQN33160.1"/>
    </source>
</evidence>
<protein>
    <submittedName>
        <fullName evidence="4">Putative ABC transport system ATP-binding protein</fullName>
    </submittedName>
</protein>
<dbReference type="OrthoDB" id="4425833at2"/>
<gene>
    <name evidence="4" type="ORF">FHX37_3159</name>
</gene>